<dbReference type="EC" id="4.4.1.13" evidence="2"/>
<dbReference type="CDD" id="cd00609">
    <property type="entry name" value="AAT_like"/>
    <property type="match status" value="1"/>
</dbReference>
<evidence type="ECO:0000256" key="2">
    <source>
        <dbReference type="ARBA" id="ARBA00012224"/>
    </source>
</evidence>
<gene>
    <name evidence="7" type="ORF">JHL15_10850</name>
</gene>
<evidence type="ECO:0000256" key="3">
    <source>
        <dbReference type="ARBA" id="ARBA00022898"/>
    </source>
</evidence>
<dbReference type="PANTHER" id="PTHR43525:SF1">
    <property type="entry name" value="PROTEIN MALY"/>
    <property type="match status" value="1"/>
</dbReference>
<dbReference type="EMBL" id="JAENHK010000010">
    <property type="protein sequence ID" value="MBK1896252.1"/>
    <property type="molecule type" value="Genomic_DNA"/>
</dbReference>
<dbReference type="Gene3D" id="3.40.640.10">
    <property type="entry name" value="Type I PLP-dependent aspartate aminotransferase-like (Major domain)"/>
    <property type="match status" value="1"/>
</dbReference>
<comment type="similarity">
    <text evidence="5">Belongs to the class-II pyridoxal-phosphate-dependent aminotransferase family. MalY/PatB cystathionine beta-lyase subfamily.</text>
</comment>
<evidence type="ECO:0000256" key="1">
    <source>
        <dbReference type="ARBA" id="ARBA00001933"/>
    </source>
</evidence>
<organism evidence="7 8">
    <name type="scientific">Chryseobacterium paridis</name>
    <dbReference type="NCBI Taxonomy" id="2800328"/>
    <lineage>
        <taxon>Bacteria</taxon>
        <taxon>Pseudomonadati</taxon>
        <taxon>Bacteroidota</taxon>
        <taxon>Flavobacteriia</taxon>
        <taxon>Flavobacteriales</taxon>
        <taxon>Weeksellaceae</taxon>
        <taxon>Chryseobacterium group</taxon>
        <taxon>Chryseobacterium</taxon>
    </lineage>
</organism>
<comment type="cofactor">
    <cofactor evidence="1">
        <name>pyridoxal 5'-phosphate</name>
        <dbReference type="ChEBI" id="CHEBI:597326"/>
    </cofactor>
</comment>
<keyword evidence="3" id="KW-0663">Pyridoxal phosphate</keyword>
<name>A0ABS1FUZ5_9FLAO</name>
<evidence type="ECO:0000259" key="6">
    <source>
        <dbReference type="Pfam" id="PF00155"/>
    </source>
</evidence>
<protein>
    <recommendedName>
        <fullName evidence="2">cysteine-S-conjugate beta-lyase</fullName>
        <ecNumber evidence="2">4.4.1.13</ecNumber>
    </recommendedName>
</protein>
<dbReference type="InterPro" id="IPR004839">
    <property type="entry name" value="Aminotransferase_I/II_large"/>
</dbReference>
<accession>A0ABS1FUZ5</accession>
<dbReference type="InterPro" id="IPR015424">
    <property type="entry name" value="PyrdxlP-dep_Trfase"/>
</dbReference>
<evidence type="ECO:0000313" key="8">
    <source>
        <dbReference type="Proteomes" id="UP000628669"/>
    </source>
</evidence>
<comment type="caution">
    <text evidence="7">The sequence shown here is derived from an EMBL/GenBank/DDBJ whole genome shotgun (WGS) entry which is preliminary data.</text>
</comment>
<evidence type="ECO:0000256" key="4">
    <source>
        <dbReference type="ARBA" id="ARBA00023239"/>
    </source>
</evidence>
<dbReference type="InterPro" id="IPR015422">
    <property type="entry name" value="PyrdxlP-dep_Trfase_small"/>
</dbReference>
<keyword evidence="8" id="KW-1185">Reference proteome</keyword>
<dbReference type="Gene3D" id="3.90.1150.10">
    <property type="entry name" value="Aspartate Aminotransferase, domain 1"/>
    <property type="match status" value="1"/>
</dbReference>
<proteinExistence type="inferred from homology"/>
<dbReference type="SUPFAM" id="SSF53383">
    <property type="entry name" value="PLP-dependent transferases"/>
    <property type="match status" value="1"/>
</dbReference>
<keyword evidence="7" id="KW-0808">Transferase</keyword>
<dbReference type="GO" id="GO:0008483">
    <property type="term" value="F:transaminase activity"/>
    <property type="evidence" value="ECO:0007669"/>
    <property type="project" value="UniProtKB-KW"/>
</dbReference>
<evidence type="ECO:0000256" key="5">
    <source>
        <dbReference type="ARBA" id="ARBA00037974"/>
    </source>
</evidence>
<dbReference type="InterPro" id="IPR051798">
    <property type="entry name" value="Class-II_PLP-Dep_Aminotrans"/>
</dbReference>
<evidence type="ECO:0000313" key="7">
    <source>
        <dbReference type="EMBL" id="MBK1896252.1"/>
    </source>
</evidence>
<keyword evidence="4" id="KW-0456">Lyase</keyword>
<dbReference type="InterPro" id="IPR015421">
    <property type="entry name" value="PyrdxlP-dep_Trfase_major"/>
</dbReference>
<reference evidence="8" key="1">
    <citation type="submission" date="2021-01" db="EMBL/GenBank/DDBJ databases">
        <title>Genome public.</title>
        <authorList>
            <person name="Liu C."/>
            <person name="Sun Q."/>
        </authorList>
    </citation>
    <scope>NUCLEOTIDE SEQUENCE [LARGE SCALE GENOMIC DNA]</scope>
    <source>
        <strain evidence="8">YIM B02567</strain>
    </source>
</reference>
<keyword evidence="7" id="KW-0032">Aminotransferase</keyword>
<feature type="domain" description="Aminotransferase class I/classII large" evidence="6">
    <location>
        <begin position="32"/>
        <end position="379"/>
    </location>
</feature>
<dbReference type="RefSeq" id="WP_200245704.1">
    <property type="nucleotide sequence ID" value="NZ_JAENHK010000010.1"/>
</dbReference>
<dbReference type="InterPro" id="IPR027619">
    <property type="entry name" value="C-S_lyase_PatB-like"/>
</dbReference>
<dbReference type="PANTHER" id="PTHR43525">
    <property type="entry name" value="PROTEIN MALY"/>
    <property type="match status" value="1"/>
</dbReference>
<dbReference type="NCBIfam" id="TIGR04350">
    <property type="entry name" value="C_S_lyase_PatB"/>
    <property type="match status" value="1"/>
</dbReference>
<dbReference type="Proteomes" id="UP000628669">
    <property type="component" value="Unassembled WGS sequence"/>
</dbReference>
<sequence length="387" mass="44150">MNYNFDEIISRHGTNSIKWDSVADENVLPMWVADMDFKTPPEVVEALSKKAEQGIFGYSFTPQALYDAIIDWWEVSHQVSLQKDWLLPTPGMIPTLSAIVRAYLKPGENIIVQSPVYNHFFTLIENCGCNAVENHLINENSNYQIDFTDLELKASNPQTKMLLFCSPHNPIGRVWKQEELEKIASICAKNGVMVVSDEIHADLVYEGHRHIPFISVAEKYDLFSVTCGSPCKTFNLSSLPASYVITKDQEVKKQIAKILSIQETYSINPFAAEALIAAYTYGRNWMEALKEYLYGNYLFLKDFCKDHLPDIIISPLQATYLVWLDCRALGKGSDELYKLLFKDEKLWLNSGTMYGSSGEGFLRMNIACPRDVLEEGLKRFEKYVNKK</sequence>
<dbReference type="Pfam" id="PF00155">
    <property type="entry name" value="Aminotran_1_2"/>
    <property type="match status" value="1"/>
</dbReference>